<dbReference type="Pfam" id="PF13519">
    <property type="entry name" value="VWA_2"/>
    <property type="match status" value="1"/>
</dbReference>
<dbReference type="SMART" id="SM00212">
    <property type="entry name" value="UBCc"/>
    <property type="match status" value="1"/>
</dbReference>
<feature type="domain" description="UBC core" evidence="1">
    <location>
        <begin position="712"/>
        <end position="860"/>
    </location>
</feature>
<evidence type="ECO:0000313" key="3">
    <source>
        <dbReference type="Proteomes" id="UP001470230"/>
    </source>
</evidence>
<sequence length="943" mass="107685">MRRRINYSIDDEAISHAVLVDSSYTIQQSLQFIRDRINDQGIQYVYAGNSIIEDLNDNICDWIDQDTVFNFRHSRIESLLRNQSSNNYNLTVFTTASWDSLTRGQTFTVRKDSNREEFESLIQVYCSSQSRIPISQMKLLIFLPGGVEFKNTTIRQYVEATNPRHLNMYVVVTNGISSSLLSREIVEICDTRGEMSTIFSPLVDSSNSGKQLFSCLLSSLFHQTTGREELLKSLSQITGFPPLISSLQALINRKTITGKDLIIISSTLFPIFRYLIGDSVSDSNVLESCCKLCNLISKINCSNSVPLTSITDHSNNSQLNDLMLNRIRHFMSQRRITILVLWIPDFEVRDFPKTNVQPFTQRYLQTAWSEKKYFKPVKPLSLLQVHVSSIVYGPRGTYRVFPMEVSDSKEREAASKVDLINPENGETSHVDIEEFARTVQVRDDNQETVELIDEESVQQMTMVLIDQSLSMEKPYDGRDGVSRDSLAKQYLTSWASKSFGYRISSLQGLISFASKVVVKSPLSPLIPDFEQSVMNTRPDGCTLLWPAIKKAAEMLVAKQIDPVTHNNKFQNAKLRILVLTDGVDEYSNMSQYDVLPYLIENNIIVDVVIVSTVSESKDVCVLAQLTGGMAFRPSNTAEGIALFEKEALLSISYREKPQPYTGEITREFFESLRDSLVLDTEPKNRIIMQARSRQPLMTTRIAIRDLDGTSQDRLRRIAKELRIAYRWEDQDVKVYPVENLADRWRIYIKGPEGTPYSNKWWDLFAEFPENYPLSPPTFRFITVPFHINISNEGRICMNTLGSDYSSTTHVMELIANIKALLILPNYQDPIDIAKLTLYNQSNDHHEFNQRIRDSVRNAKDDYNDYLSSTPISDDQNYHVLRENYVAIHQRCPISGIPLDPANTVVASSGIRYDRDALKRLLRSMANPRCVVTHRILTDNPDSL</sequence>
<keyword evidence="3" id="KW-1185">Reference proteome</keyword>
<dbReference type="Pfam" id="PF00179">
    <property type="entry name" value="UQ_con"/>
    <property type="match status" value="1"/>
</dbReference>
<accession>A0ABR2H7W9</accession>
<protein>
    <recommendedName>
        <fullName evidence="1">UBC core domain-containing protein</fullName>
    </recommendedName>
</protein>
<comment type="caution">
    <text evidence="2">The sequence shown here is derived from an EMBL/GenBank/DDBJ whole genome shotgun (WGS) entry which is preliminary data.</text>
</comment>
<dbReference type="InterPro" id="IPR036465">
    <property type="entry name" value="vWFA_dom_sf"/>
</dbReference>
<evidence type="ECO:0000313" key="2">
    <source>
        <dbReference type="EMBL" id="KAK8841827.1"/>
    </source>
</evidence>
<gene>
    <name evidence="2" type="ORF">M9Y10_026777</name>
</gene>
<dbReference type="CDD" id="cd00198">
    <property type="entry name" value="vWFA"/>
    <property type="match status" value="1"/>
</dbReference>
<dbReference type="SUPFAM" id="SSF54495">
    <property type="entry name" value="UBC-like"/>
    <property type="match status" value="1"/>
</dbReference>
<reference evidence="2 3" key="1">
    <citation type="submission" date="2024-04" db="EMBL/GenBank/DDBJ databases">
        <title>Tritrichomonas musculus Genome.</title>
        <authorList>
            <person name="Alves-Ferreira E."/>
            <person name="Grigg M."/>
            <person name="Lorenzi H."/>
            <person name="Galac M."/>
        </authorList>
    </citation>
    <scope>NUCLEOTIDE SEQUENCE [LARGE SCALE GENOMIC DNA]</scope>
    <source>
        <strain evidence="2 3">EAF2021</strain>
    </source>
</reference>
<proteinExistence type="predicted"/>
<dbReference type="InterPro" id="IPR016135">
    <property type="entry name" value="UBQ-conjugating_enzyme/RWD"/>
</dbReference>
<name>A0ABR2H7W9_9EUKA</name>
<dbReference type="Gene3D" id="3.40.50.410">
    <property type="entry name" value="von Willebrand factor, type A domain"/>
    <property type="match status" value="1"/>
</dbReference>
<dbReference type="PROSITE" id="PS50127">
    <property type="entry name" value="UBC_2"/>
    <property type="match status" value="1"/>
</dbReference>
<dbReference type="Gene3D" id="3.10.110.10">
    <property type="entry name" value="Ubiquitin Conjugating Enzyme"/>
    <property type="match status" value="1"/>
</dbReference>
<dbReference type="Proteomes" id="UP001470230">
    <property type="component" value="Unassembled WGS sequence"/>
</dbReference>
<dbReference type="PANTHER" id="PTHR24067">
    <property type="entry name" value="UBIQUITIN-CONJUGATING ENZYME E2"/>
    <property type="match status" value="1"/>
</dbReference>
<evidence type="ECO:0000259" key="1">
    <source>
        <dbReference type="PROSITE" id="PS50127"/>
    </source>
</evidence>
<dbReference type="EMBL" id="JAPFFF010000040">
    <property type="protein sequence ID" value="KAK8841827.1"/>
    <property type="molecule type" value="Genomic_DNA"/>
</dbReference>
<dbReference type="InterPro" id="IPR000608">
    <property type="entry name" value="UBC"/>
</dbReference>
<dbReference type="SUPFAM" id="SSF53300">
    <property type="entry name" value="vWA-like"/>
    <property type="match status" value="1"/>
</dbReference>
<dbReference type="InterPro" id="IPR050113">
    <property type="entry name" value="Ub_conjugating_enzyme"/>
</dbReference>
<dbReference type="InterPro" id="IPR002035">
    <property type="entry name" value="VWF_A"/>
</dbReference>
<organism evidence="2 3">
    <name type="scientific">Tritrichomonas musculus</name>
    <dbReference type="NCBI Taxonomy" id="1915356"/>
    <lineage>
        <taxon>Eukaryota</taxon>
        <taxon>Metamonada</taxon>
        <taxon>Parabasalia</taxon>
        <taxon>Tritrichomonadida</taxon>
        <taxon>Tritrichomonadidae</taxon>
        <taxon>Tritrichomonas</taxon>
    </lineage>
</organism>